<dbReference type="InterPro" id="IPR039420">
    <property type="entry name" value="WalR-like"/>
</dbReference>
<dbReference type="PANTHER" id="PTHR43214">
    <property type="entry name" value="TWO-COMPONENT RESPONSE REGULATOR"/>
    <property type="match status" value="1"/>
</dbReference>
<evidence type="ECO:0000256" key="5">
    <source>
        <dbReference type="PROSITE-ProRule" id="PRU00169"/>
    </source>
</evidence>
<dbReference type="InterPro" id="IPR016032">
    <property type="entry name" value="Sig_transdc_resp-reg_C-effctor"/>
</dbReference>
<evidence type="ECO:0000259" key="7">
    <source>
        <dbReference type="PROSITE" id="PS50110"/>
    </source>
</evidence>
<dbReference type="PROSITE" id="PS00622">
    <property type="entry name" value="HTH_LUXR_1"/>
    <property type="match status" value="1"/>
</dbReference>
<proteinExistence type="predicted"/>
<organism evidence="8 9">
    <name type="scientific">Nitrospira defluvii</name>
    <dbReference type="NCBI Taxonomy" id="330214"/>
    <lineage>
        <taxon>Bacteria</taxon>
        <taxon>Pseudomonadati</taxon>
        <taxon>Nitrospirota</taxon>
        <taxon>Nitrospiria</taxon>
        <taxon>Nitrospirales</taxon>
        <taxon>Nitrospiraceae</taxon>
        <taxon>Nitrospira</taxon>
    </lineage>
</organism>
<dbReference type="PRINTS" id="PR00038">
    <property type="entry name" value="HTHLUXR"/>
</dbReference>
<dbReference type="InterPro" id="IPR001789">
    <property type="entry name" value="Sig_transdc_resp-reg_receiver"/>
</dbReference>
<keyword evidence="9" id="KW-1185">Reference proteome</keyword>
<dbReference type="InterPro" id="IPR058245">
    <property type="entry name" value="NreC/VraR/RcsB-like_REC"/>
</dbReference>
<dbReference type="SUPFAM" id="SSF46894">
    <property type="entry name" value="C-terminal effector domain of the bipartite response regulators"/>
    <property type="match status" value="1"/>
</dbReference>
<feature type="modified residue" description="4-aspartylphosphate" evidence="5">
    <location>
        <position position="61"/>
    </location>
</feature>
<feature type="domain" description="HTH luxR-type" evidence="6">
    <location>
        <begin position="152"/>
        <end position="217"/>
    </location>
</feature>
<dbReference type="Pfam" id="PF00196">
    <property type="entry name" value="GerE"/>
    <property type="match status" value="1"/>
</dbReference>
<name>A0ABM8QJK1_9BACT</name>
<dbReference type="CDD" id="cd17535">
    <property type="entry name" value="REC_NarL-like"/>
    <property type="match status" value="1"/>
</dbReference>
<dbReference type="InterPro" id="IPR011006">
    <property type="entry name" value="CheY-like_superfamily"/>
</dbReference>
<dbReference type="EMBL" id="CAJNBJ010000001">
    <property type="protein sequence ID" value="CAE6700491.1"/>
    <property type="molecule type" value="Genomic_DNA"/>
</dbReference>
<evidence type="ECO:0000256" key="2">
    <source>
        <dbReference type="ARBA" id="ARBA00023015"/>
    </source>
</evidence>
<dbReference type="PROSITE" id="PS50110">
    <property type="entry name" value="RESPONSE_REGULATORY"/>
    <property type="match status" value="1"/>
</dbReference>
<evidence type="ECO:0000256" key="4">
    <source>
        <dbReference type="ARBA" id="ARBA00023163"/>
    </source>
</evidence>
<evidence type="ECO:0000259" key="6">
    <source>
        <dbReference type="PROSITE" id="PS50043"/>
    </source>
</evidence>
<dbReference type="InterPro" id="IPR000792">
    <property type="entry name" value="Tscrpt_reg_LuxR_C"/>
</dbReference>
<keyword evidence="1 5" id="KW-0597">Phosphoprotein</keyword>
<sequence length="218" mass="24242">MNELEHTPTRVFIINPQELVRVGMRTLLNSVPDFRIVGEAPSRTEALPLVIQHKPDIVIVDLRVQDGTGIETAKEILSHLPATRLLFLADTLNDTILLSAVSTGAHGYVLQDAGAETLMHALRSITKGQAYLDPGVTRHTFAYLRKVADREPERGRHLLSPQERRLLPLIAQGKTNKEIAAELGLSDKTVKNYLANVYSKLHLTRRSQAAAFYLKTIP</sequence>
<dbReference type="Gene3D" id="3.40.50.2300">
    <property type="match status" value="1"/>
</dbReference>
<comment type="caution">
    <text evidence="8">The sequence shown here is derived from an EMBL/GenBank/DDBJ whole genome shotgun (WGS) entry which is preliminary data.</text>
</comment>
<protein>
    <submittedName>
        <fullName evidence="8">DNA-binding response regulator</fullName>
    </submittedName>
</protein>
<dbReference type="SMART" id="SM00448">
    <property type="entry name" value="REC"/>
    <property type="match status" value="1"/>
</dbReference>
<evidence type="ECO:0000313" key="8">
    <source>
        <dbReference type="EMBL" id="CAE6700491.1"/>
    </source>
</evidence>
<dbReference type="CDD" id="cd06170">
    <property type="entry name" value="LuxR_C_like"/>
    <property type="match status" value="1"/>
</dbReference>
<keyword evidence="4" id="KW-0804">Transcription</keyword>
<dbReference type="GO" id="GO:0003677">
    <property type="term" value="F:DNA binding"/>
    <property type="evidence" value="ECO:0007669"/>
    <property type="project" value="UniProtKB-KW"/>
</dbReference>
<dbReference type="RefSeq" id="WP_213040560.1">
    <property type="nucleotide sequence ID" value="NZ_CAJNBJ010000001.1"/>
</dbReference>
<feature type="domain" description="Response regulatory" evidence="7">
    <location>
        <begin position="10"/>
        <end position="126"/>
    </location>
</feature>
<dbReference type="Pfam" id="PF00072">
    <property type="entry name" value="Response_reg"/>
    <property type="match status" value="1"/>
</dbReference>
<evidence type="ECO:0000256" key="3">
    <source>
        <dbReference type="ARBA" id="ARBA00023125"/>
    </source>
</evidence>
<dbReference type="PROSITE" id="PS50043">
    <property type="entry name" value="HTH_LUXR_2"/>
    <property type="match status" value="1"/>
</dbReference>
<gene>
    <name evidence="8" type="ORF">NSPZN2_10709</name>
</gene>
<keyword evidence="2" id="KW-0805">Transcription regulation</keyword>
<dbReference type="SMART" id="SM00421">
    <property type="entry name" value="HTH_LUXR"/>
    <property type="match status" value="1"/>
</dbReference>
<dbReference type="PANTHER" id="PTHR43214:SF24">
    <property type="entry name" value="TRANSCRIPTIONAL REGULATORY PROTEIN NARL-RELATED"/>
    <property type="match status" value="1"/>
</dbReference>
<dbReference type="SUPFAM" id="SSF52172">
    <property type="entry name" value="CheY-like"/>
    <property type="match status" value="1"/>
</dbReference>
<accession>A0ABM8QJK1</accession>
<dbReference type="Proteomes" id="UP000675880">
    <property type="component" value="Unassembled WGS sequence"/>
</dbReference>
<evidence type="ECO:0000256" key="1">
    <source>
        <dbReference type="ARBA" id="ARBA00022553"/>
    </source>
</evidence>
<keyword evidence="3 8" id="KW-0238">DNA-binding</keyword>
<reference evidence="8 9" key="1">
    <citation type="submission" date="2021-02" db="EMBL/GenBank/DDBJ databases">
        <authorList>
            <person name="Han P."/>
        </authorList>
    </citation>
    <scope>NUCLEOTIDE SEQUENCE [LARGE SCALE GENOMIC DNA]</scope>
    <source>
        <strain evidence="8">Candidatus Nitrospira sp. ZN2</strain>
    </source>
</reference>
<evidence type="ECO:0000313" key="9">
    <source>
        <dbReference type="Proteomes" id="UP000675880"/>
    </source>
</evidence>